<evidence type="ECO:0000256" key="1">
    <source>
        <dbReference type="SAM" id="MobiDB-lite"/>
    </source>
</evidence>
<evidence type="ECO:0000313" key="2">
    <source>
        <dbReference type="EMBL" id="CAB0011176.1"/>
    </source>
</evidence>
<feature type="compositionally biased region" description="Basic residues" evidence="1">
    <location>
        <begin position="37"/>
        <end position="59"/>
    </location>
</feature>
<keyword evidence="3" id="KW-1185">Reference proteome</keyword>
<gene>
    <name evidence="2" type="ORF">NTEN_LOCUS16169</name>
</gene>
<organism evidence="2 3">
    <name type="scientific">Nesidiocoris tenuis</name>
    <dbReference type="NCBI Taxonomy" id="355587"/>
    <lineage>
        <taxon>Eukaryota</taxon>
        <taxon>Metazoa</taxon>
        <taxon>Ecdysozoa</taxon>
        <taxon>Arthropoda</taxon>
        <taxon>Hexapoda</taxon>
        <taxon>Insecta</taxon>
        <taxon>Pterygota</taxon>
        <taxon>Neoptera</taxon>
        <taxon>Paraneoptera</taxon>
        <taxon>Hemiptera</taxon>
        <taxon>Heteroptera</taxon>
        <taxon>Panheteroptera</taxon>
        <taxon>Cimicomorpha</taxon>
        <taxon>Miridae</taxon>
        <taxon>Dicyphina</taxon>
        <taxon>Nesidiocoris</taxon>
    </lineage>
</organism>
<name>A0A6H5H581_9HEMI</name>
<dbReference type="Proteomes" id="UP000479000">
    <property type="component" value="Unassembled WGS sequence"/>
</dbReference>
<dbReference type="EMBL" id="CADCXU010023796">
    <property type="protein sequence ID" value="CAB0011176.1"/>
    <property type="molecule type" value="Genomic_DNA"/>
</dbReference>
<sequence>MTSSGRWRSKRRRWRRTRSRWKEGTMRSWTGTWSDGKRRRTETRRKRMGGRGTRKRRRVASTTTTTDKKKWLFWIPRQEMHHRTFFAGDSSTMREQFSEQSTCMWNVWAGSRINIHESDSVHPRPHPRPANHPASLQSEWPVNCPILSYLLAVWPLLTLDEAYPNQINIEVLPSCEPGEADHLN</sequence>
<evidence type="ECO:0000313" key="3">
    <source>
        <dbReference type="Proteomes" id="UP000479000"/>
    </source>
</evidence>
<dbReference type="AlphaFoldDB" id="A0A6H5H581"/>
<proteinExistence type="predicted"/>
<protein>
    <submittedName>
        <fullName evidence="2">Uncharacterized protein</fullName>
    </submittedName>
</protein>
<feature type="region of interest" description="Disordered" evidence="1">
    <location>
        <begin position="30"/>
        <end position="64"/>
    </location>
</feature>
<accession>A0A6H5H581</accession>
<reference evidence="2 3" key="1">
    <citation type="submission" date="2020-02" db="EMBL/GenBank/DDBJ databases">
        <authorList>
            <person name="Ferguson B K."/>
        </authorList>
    </citation>
    <scope>NUCLEOTIDE SEQUENCE [LARGE SCALE GENOMIC DNA]</scope>
</reference>